<proteinExistence type="predicted"/>
<evidence type="ECO:0000256" key="1">
    <source>
        <dbReference type="SAM" id="SignalP"/>
    </source>
</evidence>
<evidence type="ECO:0000313" key="4">
    <source>
        <dbReference type="Proteomes" id="UP001205105"/>
    </source>
</evidence>
<dbReference type="InterPro" id="IPR036249">
    <property type="entry name" value="Thioredoxin-like_sf"/>
</dbReference>
<dbReference type="PANTHER" id="PTHR45815">
    <property type="entry name" value="PROTEIN DISULFIDE-ISOMERASE A6"/>
    <property type="match status" value="1"/>
</dbReference>
<sequence>MRLLVGLVLGLLLAVGATASLYQEGGDVLVIKDHDALKKVGAALVEFYAPWCGHCKNLKPEWTRAAQALKGILPVAAVDADAHRDLGQEFGIRGFPTIKFLHTDASGKIKAVDYNGGRSAKELVQWAMQQAQTVALGRLAWIDLAKQLSGRVKVGAVDCTQHKQTCDEFGVRGFPTLKWFGENKERPEEYSGGRDTGSLAAFATQHWSAQQPPPEVRELVDEVVWEEHCTGHAADADLDIKEVKPKQLCLVAFLPHILDSKAAGREAYLQILRDLAVNCLAVTVDPCQSQYGHLQDRPFSYLWAEGGAQPKLEANFGVGGYGYPALIAFNPAKAKYATSKSAFEDKHVKQFLESVRLGFESVSDVSGTLAKIENRAPWDGGEGTVDAADEFDLADLMGDDDKKEEL</sequence>
<evidence type="ECO:0000259" key="2">
    <source>
        <dbReference type="PROSITE" id="PS51352"/>
    </source>
</evidence>
<evidence type="ECO:0000313" key="3">
    <source>
        <dbReference type="EMBL" id="KAI7837719.1"/>
    </source>
</evidence>
<dbReference type="GO" id="GO:0015035">
    <property type="term" value="F:protein-disulfide reductase activity"/>
    <property type="evidence" value="ECO:0007669"/>
    <property type="project" value="TreeGrafter"/>
</dbReference>
<feature type="signal peptide" evidence="1">
    <location>
        <begin position="1"/>
        <end position="19"/>
    </location>
</feature>
<dbReference type="InterPro" id="IPR013766">
    <property type="entry name" value="Thioredoxin_domain"/>
</dbReference>
<protein>
    <recommendedName>
        <fullName evidence="2">Thioredoxin domain-containing protein</fullName>
    </recommendedName>
</protein>
<dbReference type="Pfam" id="PF00085">
    <property type="entry name" value="Thioredoxin"/>
    <property type="match status" value="2"/>
</dbReference>
<dbReference type="PRINTS" id="PR00421">
    <property type="entry name" value="THIOREDOXIN"/>
</dbReference>
<dbReference type="PROSITE" id="PS51352">
    <property type="entry name" value="THIOREDOXIN_2"/>
    <property type="match status" value="1"/>
</dbReference>
<accession>A0AAD5DNS8</accession>
<gene>
    <name evidence="3" type="ORF">COHA_008441</name>
</gene>
<dbReference type="GO" id="GO:0005788">
    <property type="term" value="C:endoplasmic reticulum lumen"/>
    <property type="evidence" value="ECO:0007669"/>
    <property type="project" value="TreeGrafter"/>
</dbReference>
<name>A0AAD5DNS8_9CHLO</name>
<dbReference type="AlphaFoldDB" id="A0AAD5DNS8"/>
<feature type="domain" description="Thioredoxin" evidence="2">
    <location>
        <begin position="7"/>
        <end position="133"/>
    </location>
</feature>
<dbReference type="InterPro" id="IPR017937">
    <property type="entry name" value="Thioredoxin_CS"/>
</dbReference>
<dbReference type="GO" id="GO:0034976">
    <property type="term" value="P:response to endoplasmic reticulum stress"/>
    <property type="evidence" value="ECO:0007669"/>
    <property type="project" value="TreeGrafter"/>
</dbReference>
<dbReference type="Proteomes" id="UP001205105">
    <property type="component" value="Unassembled WGS sequence"/>
</dbReference>
<dbReference type="PROSITE" id="PS00194">
    <property type="entry name" value="THIOREDOXIN_1"/>
    <property type="match status" value="1"/>
</dbReference>
<dbReference type="EMBL" id="JADXDR010000144">
    <property type="protein sequence ID" value="KAI7837719.1"/>
    <property type="molecule type" value="Genomic_DNA"/>
</dbReference>
<feature type="chain" id="PRO_5042076183" description="Thioredoxin domain-containing protein" evidence="1">
    <location>
        <begin position="20"/>
        <end position="406"/>
    </location>
</feature>
<comment type="caution">
    <text evidence="3">The sequence shown here is derived from an EMBL/GenBank/DDBJ whole genome shotgun (WGS) entry which is preliminary data.</text>
</comment>
<dbReference type="Gene3D" id="3.40.30.10">
    <property type="entry name" value="Glutaredoxin"/>
    <property type="match status" value="2"/>
</dbReference>
<organism evidence="3 4">
    <name type="scientific">Chlorella ohadii</name>
    <dbReference type="NCBI Taxonomy" id="2649997"/>
    <lineage>
        <taxon>Eukaryota</taxon>
        <taxon>Viridiplantae</taxon>
        <taxon>Chlorophyta</taxon>
        <taxon>core chlorophytes</taxon>
        <taxon>Trebouxiophyceae</taxon>
        <taxon>Chlorellales</taxon>
        <taxon>Chlorellaceae</taxon>
        <taxon>Chlorella clade</taxon>
        <taxon>Chlorella</taxon>
    </lineage>
</organism>
<dbReference type="PANTHER" id="PTHR45815:SF3">
    <property type="entry name" value="PROTEIN DISULFIDE-ISOMERASE A6"/>
    <property type="match status" value="1"/>
</dbReference>
<keyword evidence="4" id="KW-1185">Reference proteome</keyword>
<dbReference type="SUPFAM" id="SSF52833">
    <property type="entry name" value="Thioredoxin-like"/>
    <property type="match status" value="2"/>
</dbReference>
<reference evidence="3" key="1">
    <citation type="submission" date="2020-11" db="EMBL/GenBank/DDBJ databases">
        <title>Chlorella ohadii genome sequencing and assembly.</title>
        <authorList>
            <person name="Murik O."/>
            <person name="Treves H."/>
            <person name="Kedem I."/>
            <person name="Shotland Y."/>
            <person name="Kaplan A."/>
        </authorList>
    </citation>
    <scope>NUCLEOTIDE SEQUENCE</scope>
    <source>
        <strain evidence="3">1</strain>
    </source>
</reference>
<keyword evidence="1" id="KW-0732">Signal</keyword>